<feature type="region of interest" description="Disordered" evidence="1">
    <location>
        <begin position="52"/>
        <end position="175"/>
    </location>
</feature>
<dbReference type="RefSeq" id="WP_263414163.1">
    <property type="nucleotide sequence ID" value="NZ_BAABBH010000001.1"/>
</dbReference>
<feature type="compositionally biased region" description="Low complexity" evidence="1">
    <location>
        <begin position="108"/>
        <end position="125"/>
    </location>
</feature>
<dbReference type="EMBL" id="JBJYXY010000001">
    <property type="protein sequence ID" value="MFN2974267.1"/>
    <property type="molecule type" value="Genomic_DNA"/>
</dbReference>
<name>A0ABW9KFI7_9BACT</name>
<dbReference type="Proteomes" id="UP001634747">
    <property type="component" value="Unassembled WGS sequence"/>
</dbReference>
<evidence type="ECO:0000313" key="2">
    <source>
        <dbReference type="EMBL" id="MFN2974267.1"/>
    </source>
</evidence>
<organism evidence="2 3">
    <name type="scientific">Terriglobus aquaticus</name>
    <dbReference type="NCBI Taxonomy" id="940139"/>
    <lineage>
        <taxon>Bacteria</taxon>
        <taxon>Pseudomonadati</taxon>
        <taxon>Acidobacteriota</taxon>
        <taxon>Terriglobia</taxon>
        <taxon>Terriglobales</taxon>
        <taxon>Acidobacteriaceae</taxon>
        <taxon>Terriglobus</taxon>
    </lineage>
</organism>
<reference evidence="2 3" key="1">
    <citation type="submission" date="2024-12" db="EMBL/GenBank/DDBJ databases">
        <authorList>
            <person name="Lee Y."/>
        </authorList>
    </citation>
    <scope>NUCLEOTIDE SEQUENCE [LARGE SCALE GENOMIC DNA]</scope>
    <source>
        <strain evidence="2 3">03SUJ4</strain>
    </source>
</reference>
<feature type="region of interest" description="Disordered" evidence="1">
    <location>
        <begin position="346"/>
        <end position="391"/>
    </location>
</feature>
<protein>
    <recommendedName>
        <fullName evidence="4">SGNH hydrolase-type esterase domain-containing protein</fullName>
    </recommendedName>
</protein>
<evidence type="ECO:0000256" key="1">
    <source>
        <dbReference type="SAM" id="MobiDB-lite"/>
    </source>
</evidence>
<feature type="compositionally biased region" description="Basic and acidic residues" evidence="1">
    <location>
        <begin position="1"/>
        <end position="18"/>
    </location>
</feature>
<evidence type="ECO:0000313" key="3">
    <source>
        <dbReference type="Proteomes" id="UP001634747"/>
    </source>
</evidence>
<keyword evidence="3" id="KW-1185">Reference proteome</keyword>
<sequence length="634" mass="66311">MALEIRPDGRREAAKPARDSSAASRRPGALLGPLRRWAGALALACVGTLLTPGDAHARPATRPTAQHPATNRSAKSHAHANEAVATRSRTVSRTSAQTRAGGRLARPTGRAAASASLRGGTRRAAQGLSNAYQAPARDGTYRNGGVVLSPAPSRPAAPGDSASEETVVEPDTTASTLPPVQQILARGSSALQYPAALRGFFQQLRSREDEPGNGTVRVMQWGDSHTAADMFTGELRARMQARFGDGGVGFTYAGHPFAGYRILGSGRNQSGGWRTLGTHFTDLGDRLLGLGGVAIEGYRAGETATLDAPCLTFTLQYLRQPGGGGLQVSDNGQTVANLSTADANAAPVQSGNGNALPPDASTPDADAAIDNPSAVPDDAAQDTAAPTGTGNATAGSGGIFHYNCQAGSHHFTFTTGGGGPVRLLGSVALQPGITWEAMGINGAEAPLILRWNQPLFQGYLAGANPALIVLAYGTNEAAARWTGEDYRQTFTRLIQMLHTTSPSSSILVLGPGDRSIGSTYYTTTYSKVGRGRRARRVAHRVAHRVYTPYRGTDRILNAQRSVCSTTGLCAFWDWRARQGGFGSMNRWVGAGYAQPDHTHLTGTGYRALADALTADLLSAYSAFGADRNGSPTLP</sequence>
<accession>A0ABW9KFI7</accession>
<feature type="compositionally biased region" description="Polar residues" evidence="1">
    <location>
        <begin position="87"/>
        <end position="98"/>
    </location>
</feature>
<dbReference type="SUPFAM" id="SSF52266">
    <property type="entry name" value="SGNH hydrolase"/>
    <property type="match status" value="1"/>
</dbReference>
<dbReference type="Gene3D" id="3.40.50.1110">
    <property type="entry name" value="SGNH hydrolase"/>
    <property type="match status" value="2"/>
</dbReference>
<evidence type="ECO:0008006" key="4">
    <source>
        <dbReference type="Google" id="ProtNLM"/>
    </source>
</evidence>
<dbReference type="InterPro" id="IPR036514">
    <property type="entry name" value="SGNH_hydro_sf"/>
</dbReference>
<feature type="region of interest" description="Disordered" evidence="1">
    <location>
        <begin position="1"/>
        <end position="29"/>
    </location>
</feature>
<feature type="compositionally biased region" description="Low complexity" evidence="1">
    <location>
        <begin position="355"/>
        <end position="391"/>
    </location>
</feature>
<proteinExistence type="predicted"/>
<gene>
    <name evidence="2" type="ORF">ACK2TP_00685</name>
</gene>
<feature type="compositionally biased region" description="Polar residues" evidence="1">
    <location>
        <begin position="63"/>
        <end position="73"/>
    </location>
</feature>
<comment type="caution">
    <text evidence="2">The sequence shown here is derived from an EMBL/GenBank/DDBJ whole genome shotgun (WGS) entry which is preliminary data.</text>
</comment>